<protein>
    <submittedName>
        <fullName evidence="1">Uncharacterized protein</fullName>
    </submittedName>
</protein>
<name>A0A2P2LSK1_RHIMU</name>
<evidence type="ECO:0000313" key="1">
    <source>
        <dbReference type="EMBL" id="MBX20942.1"/>
    </source>
</evidence>
<organism evidence="1">
    <name type="scientific">Rhizophora mucronata</name>
    <name type="common">Asiatic mangrove</name>
    <dbReference type="NCBI Taxonomy" id="61149"/>
    <lineage>
        <taxon>Eukaryota</taxon>
        <taxon>Viridiplantae</taxon>
        <taxon>Streptophyta</taxon>
        <taxon>Embryophyta</taxon>
        <taxon>Tracheophyta</taxon>
        <taxon>Spermatophyta</taxon>
        <taxon>Magnoliopsida</taxon>
        <taxon>eudicotyledons</taxon>
        <taxon>Gunneridae</taxon>
        <taxon>Pentapetalae</taxon>
        <taxon>rosids</taxon>
        <taxon>fabids</taxon>
        <taxon>Malpighiales</taxon>
        <taxon>Rhizophoraceae</taxon>
        <taxon>Rhizophora</taxon>
    </lineage>
</organism>
<accession>A0A2P2LSK1</accession>
<dbReference type="AlphaFoldDB" id="A0A2P2LSK1"/>
<reference evidence="1" key="1">
    <citation type="submission" date="2018-02" db="EMBL/GenBank/DDBJ databases">
        <title>Rhizophora mucronata_Transcriptome.</title>
        <authorList>
            <person name="Meera S.P."/>
            <person name="Sreeshan A."/>
            <person name="Augustine A."/>
        </authorList>
    </citation>
    <scope>NUCLEOTIDE SEQUENCE</scope>
    <source>
        <tissue evidence="1">Leaf</tissue>
    </source>
</reference>
<dbReference type="EMBL" id="GGEC01040458">
    <property type="protein sequence ID" value="MBX20942.1"/>
    <property type="molecule type" value="Transcribed_RNA"/>
</dbReference>
<proteinExistence type="predicted"/>
<sequence>MMKKIDRYLMVKEVASQSLTLRI</sequence>